<dbReference type="Gene3D" id="3.40.50.300">
    <property type="entry name" value="P-loop containing nucleotide triphosphate hydrolases"/>
    <property type="match status" value="1"/>
</dbReference>
<keyword evidence="4 6" id="KW-0067">ATP-binding</keyword>
<reference evidence="6 7" key="1">
    <citation type="submission" date="2024-04" db="EMBL/GenBank/DDBJ databases">
        <title>Arthrobacter sp. from Plains bison fecal sample.</title>
        <authorList>
            <person name="Ruzzini A."/>
        </authorList>
    </citation>
    <scope>NUCLEOTIDE SEQUENCE [LARGE SCALE GENOMIC DNA]</scope>
    <source>
        <strain evidence="6 7">EINP1</strain>
    </source>
</reference>
<dbReference type="InterPro" id="IPR027417">
    <property type="entry name" value="P-loop_NTPase"/>
</dbReference>
<organism evidence="6 7">
    <name type="scientific">Arthrobacter citreus</name>
    <dbReference type="NCBI Taxonomy" id="1670"/>
    <lineage>
        <taxon>Bacteria</taxon>
        <taxon>Bacillati</taxon>
        <taxon>Actinomycetota</taxon>
        <taxon>Actinomycetes</taxon>
        <taxon>Micrococcales</taxon>
        <taxon>Micrococcaceae</taxon>
        <taxon>Arthrobacter</taxon>
    </lineage>
</organism>
<dbReference type="PROSITE" id="PS50893">
    <property type="entry name" value="ABC_TRANSPORTER_2"/>
    <property type="match status" value="1"/>
</dbReference>
<gene>
    <name evidence="6" type="ORF">AAE021_07590</name>
</gene>
<dbReference type="EMBL" id="CP151657">
    <property type="protein sequence ID" value="WZP17410.1"/>
    <property type="molecule type" value="Genomic_DNA"/>
</dbReference>
<dbReference type="InterPro" id="IPR017871">
    <property type="entry name" value="ABC_transporter-like_CS"/>
</dbReference>
<evidence type="ECO:0000313" key="7">
    <source>
        <dbReference type="Proteomes" id="UP001448858"/>
    </source>
</evidence>
<evidence type="ECO:0000256" key="3">
    <source>
        <dbReference type="ARBA" id="ARBA00022741"/>
    </source>
</evidence>
<keyword evidence="3" id="KW-0547">Nucleotide-binding</keyword>
<evidence type="ECO:0000313" key="6">
    <source>
        <dbReference type="EMBL" id="WZP17410.1"/>
    </source>
</evidence>
<keyword evidence="2" id="KW-0813">Transport</keyword>
<dbReference type="PANTHER" id="PTHR42734">
    <property type="entry name" value="METAL TRANSPORT SYSTEM ATP-BINDING PROTEIN TM_0124-RELATED"/>
    <property type="match status" value="1"/>
</dbReference>
<evidence type="ECO:0000259" key="5">
    <source>
        <dbReference type="PROSITE" id="PS50893"/>
    </source>
</evidence>
<dbReference type="InterPro" id="IPR003593">
    <property type="entry name" value="AAA+_ATPase"/>
</dbReference>
<evidence type="ECO:0000256" key="4">
    <source>
        <dbReference type="ARBA" id="ARBA00022840"/>
    </source>
</evidence>
<dbReference type="RefSeq" id="WP_342025007.1">
    <property type="nucleotide sequence ID" value="NZ_CP151657.1"/>
</dbReference>
<dbReference type="InterPro" id="IPR050153">
    <property type="entry name" value="Metal_Ion_Import_ABC"/>
</dbReference>
<name>A0ABZ3A0F9_9MICC</name>
<dbReference type="SUPFAM" id="SSF52540">
    <property type="entry name" value="P-loop containing nucleoside triphosphate hydrolases"/>
    <property type="match status" value="1"/>
</dbReference>
<keyword evidence="7" id="KW-1185">Reference proteome</keyword>
<dbReference type="PROSITE" id="PS00211">
    <property type="entry name" value="ABC_TRANSPORTER_1"/>
    <property type="match status" value="1"/>
</dbReference>
<proteinExistence type="inferred from homology"/>
<protein>
    <submittedName>
        <fullName evidence="6">Metal ABC transporter ATP-binding protein</fullName>
    </submittedName>
</protein>
<dbReference type="SMART" id="SM00382">
    <property type="entry name" value="AAA"/>
    <property type="match status" value="1"/>
</dbReference>
<dbReference type="InterPro" id="IPR003439">
    <property type="entry name" value="ABC_transporter-like_ATP-bd"/>
</dbReference>
<dbReference type="PANTHER" id="PTHR42734:SF5">
    <property type="entry name" value="IRON TRANSPORT SYSTEM ATP-BINDING PROTEIN HI_0361-RELATED"/>
    <property type="match status" value="1"/>
</dbReference>
<dbReference type="GO" id="GO:0005524">
    <property type="term" value="F:ATP binding"/>
    <property type="evidence" value="ECO:0007669"/>
    <property type="project" value="UniProtKB-KW"/>
</dbReference>
<dbReference type="Pfam" id="PF00005">
    <property type="entry name" value="ABC_tran"/>
    <property type="match status" value="1"/>
</dbReference>
<sequence>MNSQTTAAPAVLLEDLSVDLGAGAILSGINLQVARGETVALLGANGSGKTTLVKALMGLVPLSSGRAVLYGSDVSARSTVPWSRIGYVPQRVNSSPSMSATAEEVVMSGLLSGRRLRPGPGSRDRVRNALAEVGLAERADESVHLFSGGQQQRVLIARALIREPGLLIVDEPLSGIDRASKAALAASLQRLRGAGTTIVVVLHELAELGSMIERAVVLEQGKVLQDGPLAGMHQ</sequence>
<comment type="similarity">
    <text evidence="1">Belongs to the ABC transporter superfamily.</text>
</comment>
<evidence type="ECO:0000256" key="1">
    <source>
        <dbReference type="ARBA" id="ARBA00005417"/>
    </source>
</evidence>
<accession>A0ABZ3A0F9</accession>
<feature type="domain" description="ABC transporter" evidence="5">
    <location>
        <begin position="11"/>
        <end position="234"/>
    </location>
</feature>
<dbReference type="Proteomes" id="UP001448858">
    <property type="component" value="Chromosome"/>
</dbReference>
<evidence type="ECO:0000256" key="2">
    <source>
        <dbReference type="ARBA" id="ARBA00022448"/>
    </source>
</evidence>